<dbReference type="InterPro" id="IPR024425">
    <property type="entry name" value="LiaF-like_C"/>
</dbReference>
<evidence type="ECO:0000259" key="3">
    <source>
        <dbReference type="Pfam" id="PF09922"/>
    </source>
</evidence>
<name>A0A3A9W5G1_9ACTN</name>
<evidence type="ECO:0000259" key="2">
    <source>
        <dbReference type="Pfam" id="PF08044"/>
    </source>
</evidence>
<dbReference type="Proteomes" id="UP000275024">
    <property type="component" value="Unassembled WGS sequence"/>
</dbReference>
<feature type="domain" description="Cell wall-active antibiotics response LiaF-like C-terminal" evidence="3">
    <location>
        <begin position="122"/>
        <end position="189"/>
    </location>
</feature>
<dbReference type="PANTHER" id="PTHR40763">
    <property type="entry name" value="MEMBRANE PROTEIN-RELATED"/>
    <property type="match status" value="1"/>
</dbReference>
<accession>A0A3A9W5G1</accession>
<feature type="domain" description="DUF1707" evidence="2">
    <location>
        <begin position="19"/>
        <end position="71"/>
    </location>
</feature>
<evidence type="ECO:0000256" key="1">
    <source>
        <dbReference type="SAM" id="MobiDB-lite"/>
    </source>
</evidence>
<dbReference type="AlphaFoldDB" id="A0A3A9W5G1"/>
<protein>
    <submittedName>
        <fullName evidence="4">DUF1707 and DUF2154 domain-containing protein</fullName>
    </submittedName>
</protein>
<proteinExistence type="predicted"/>
<dbReference type="InterPro" id="IPR012551">
    <property type="entry name" value="DUF1707_SHOCT-like"/>
</dbReference>
<dbReference type="EMBL" id="RBDX01000014">
    <property type="protein sequence ID" value="RKN07673.1"/>
    <property type="molecule type" value="Genomic_DNA"/>
</dbReference>
<feature type="region of interest" description="Disordered" evidence="1">
    <location>
        <begin position="1"/>
        <end position="25"/>
    </location>
</feature>
<evidence type="ECO:0000313" key="6">
    <source>
        <dbReference type="Proteomes" id="UP000268652"/>
    </source>
</evidence>
<dbReference type="Pfam" id="PF08044">
    <property type="entry name" value="DUF1707"/>
    <property type="match status" value="1"/>
</dbReference>
<dbReference type="Pfam" id="PF09922">
    <property type="entry name" value="LiaF-like_C"/>
    <property type="match status" value="1"/>
</dbReference>
<evidence type="ECO:0000313" key="5">
    <source>
        <dbReference type="EMBL" id="RKN18387.1"/>
    </source>
</evidence>
<dbReference type="Proteomes" id="UP000268652">
    <property type="component" value="Unassembled WGS sequence"/>
</dbReference>
<dbReference type="OrthoDB" id="4772576at2"/>
<reference evidence="6 7" key="1">
    <citation type="submission" date="2018-09" db="EMBL/GenBank/DDBJ databases">
        <title>Streptomyces sp. nov. DS1-2, an endophytic actinomycete isolated from roots of Dendrobium scabrilingue.</title>
        <authorList>
            <person name="Kuncharoen N."/>
            <person name="Kudo T."/>
            <person name="Ohkuma M."/>
            <person name="Yuki M."/>
            <person name="Tanasupawat S."/>
        </authorList>
    </citation>
    <scope>NUCLEOTIDE SEQUENCE [LARGE SCALE GENOMIC DNA]</scope>
    <source>
        <strain evidence="4 7">AZ1-7</strain>
        <strain evidence="5 6">DS1-2</strain>
    </source>
</reference>
<feature type="region of interest" description="Disordered" evidence="1">
    <location>
        <begin position="69"/>
        <end position="102"/>
    </location>
</feature>
<evidence type="ECO:0000313" key="7">
    <source>
        <dbReference type="Proteomes" id="UP000275024"/>
    </source>
</evidence>
<gene>
    <name evidence="5" type="ORF">D7318_22770</name>
    <name evidence="4" type="ORF">D7319_18535</name>
</gene>
<dbReference type="EMBL" id="RBDY01000020">
    <property type="protein sequence ID" value="RKN18387.1"/>
    <property type="molecule type" value="Genomic_DNA"/>
</dbReference>
<comment type="caution">
    <text evidence="4">The sequence shown here is derived from an EMBL/GenBank/DDBJ whole genome shotgun (WGS) entry which is preliminary data.</text>
</comment>
<organism evidence="4 7">
    <name type="scientific">Streptomyces radicis</name>
    <dbReference type="NCBI Taxonomy" id="1750517"/>
    <lineage>
        <taxon>Bacteria</taxon>
        <taxon>Bacillati</taxon>
        <taxon>Actinomycetota</taxon>
        <taxon>Actinomycetes</taxon>
        <taxon>Kitasatosporales</taxon>
        <taxon>Streptomycetaceae</taxon>
        <taxon>Streptomyces</taxon>
    </lineage>
</organism>
<keyword evidence="6" id="KW-1185">Reference proteome</keyword>
<dbReference type="PANTHER" id="PTHR40763:SF4">
    <property type="entry name" value="DUF1707 DOMAIN-CONTAINING PROTEIN"/>
    <property type="match status" value="1"/>
</dbReference>
<sequence>MVFVNAENRPAVPLEKQPVRASDADRDRIADILREALAEGRLDAEEHAERVEAVYRAKTLAELEPLIQDLPAGQPTGPDPDPGHAPPPPRASDRRGGSHGLSVSNAKNVVAVLSGANRQGRWRVGPKVNAVAVCGGVELDLTEAIFEYRHVVINATAICGGIEIRVPENVSLRSAGSGVMGSFDVREAESPEPHAPIVVVQGVAIWGGVEARHVRGKRLRNLSDG</sequence>
<evidence type="ECO:0000313" key="4">
    <source>
        <dbReference type="EMBL" id="RKN07673.1"/>
    </source>
</evidence>
<feature type="compositionally biased region" description="Pro residues" evidence="1">
    <location>
        <begin position="77"/>
        <end position="90"/>
    </location>
</feature>